<reference evidence="8 9" key="1">
    <citation type="submission" date="2015-07" db="EMBL/GenBank/DDBJ databases">
        <title>Genome sequence of Ornatilinea apprima DSM 23815.</title>
        <authorList>
            <person name="Hemp J."/>
            <person name="Ward L.M."/>
            <person name="Pace L.A."/>
            <person name="Fischer W.W."/>
        </authorList>
    </citation>
    <scope>NUCLEOTIDE SEQUENCE [LARGE SCALE GENOMIC DNA]</scope>
    <source>
        <strain evidence="8 9">P3M-1</strain>
    </source>
</reference>
<name>A0A0P6XNX0_9CHLR</name>
<keyword evidence="9" id="KW-1185">Reference proteome</keyword>
<dbReference type="PANTHER" id="PTHR48111">
    <property type="entry name" value="REGULATOR OF RPOS"/>
    <property type="match status" value="1"/>
</dbReference>
<evidence type="ECO:0000313" key="9">
    <source>
        <dbReference type="Proteomes" id="UP000050417"/>
    </source>
</evidence>
<evidence type="ECO:0000256" key="4">
    <source>
        <dbReference type="ARBA" id="ARBA00023125"/>
    </source>
</evidence>
<evidence type="ECO:0000259" key="7">
    <source>
        <dbReference type="PROSITE" id="PS50110"/>
    </source>
</evidence>
<dbReference type="SUPFAM" id="SSF52540">
    <property type="entry name" value="P-loop containing nucleoside triphosphate hydrolases"/>
    <property type="match status" value="1"/>
</dbReference>
<dbReference type="InterPro" id="IPR017746">
    <property type="entry name" value="Cellulose_synthase_operon_BcsQ"/>
</dbReference>
<dbReference type="Gene3D" id="3.40.50.2300">
    <property type="match status" value="1"/>
</dbReference>
<dbReference type="EMBL" id="LGCL01000019">
    <property type="protein sequence ID" value="KPL78287.1"/>
    <property type="molecule type" value="Genomic_DNA"/>
</dbReference>
<dbReference type="GO" id="GO:0006355">
    <property type="term" value="P:regulation of DNA-templated transcription"/>
    <property type="evidence" value="ECO:0007669"/>
    <property type="project" value="TreeGrafter"/>
</dbReference>
<keyword evidence="3" id="KW-0805">Transcription regulation</keyword>
<feature type="modified residue" description="4-aspartylphosphate" evidence="6">
    <location>
        <position position="52"/>
    </location>
</feature>
<dbReference type="CDD" id="cd17574">
    <property type="entry name" value="REC_OmpR"/>
    <property type="match status" value="1"/>
</dbReference>
<dbReference type="AlphaFoldDB" id="A0A0P6XNX0"/>
<dbReference type="InterPro" id="IPR027417">
    <property type="entry name" value="P-loop_NTPase"/>
</dbReference>
<dbReference type="PROSITE" id="PS50110">
    <property type="entry name" value="RESPONSE_REGULATORY"/>
    <property type="match status" value="1"/>
</dbReference>
<dbReference type="InterPro" id="IPR039420">
    <property type="entry name" value="WalR-like"/>
</dbReference>
<dbReference type="GO" id="GO:0000156">
    <property type="term" value="F:phosphorelay response regulator activity"/>
    <property type="evidence" value="ECO:0007669"/>
    <property type="project" value="TreeGrafter"/>
</dbReference>
<keyword evidence="5" id="KW-0804">Transcription</keyword>
<evidence type="ECO:0000313" key="8">
    <source>
        <dbReference type="EMBL" id="KPL78287.1"/>
    </source>
</evidence>
<keyword evidence="4" id="KW-0238">DNA-binding</keyword>
<evidence type="ECO:0000256" key="1">
    <source>
        <dbReference type="ARBA" id="ARBA00022553"/>
    </source>
</evidence>
<dbReference type="GO" id="GO:0032993">
    <property type="term" value="C:protein-DNA complex"/>
    <property type="evidence" value="ECO:0007669"/>
    <property type="project" value="TreeGrafter"/>
</dbReference>
<dbReference type="SMART" id="SM00448">
    <property type="entry name" value="REC"/>
    <property type="match status" value="1"/>
</dbReference>
<comment type="caution">
    <text evidence="8">The sequence shown here is derived from an EMBL/GenBank/DDBJ whole genome shotgun (WGS) entry which is preliminary data.</text>
</comment>
<organism evidence="8 9">
    <name type="scientific">Ornatilinea apprima</name>
    <dbReference type="NCBI Taxonomy" id="1134406"/>
    <lineage>
        <taxon>Bacteria</taxon>
        <taxon>Bacillati</taxon>
        <taxon>Chloroflexota</taxon>
        <taxon>Anaerolineae</taxon>
        <taxon>Anaerolineales</taxon>
        <taxon>Anaerolineaceae</taxon>
        <taxon>Ornatilinea</taxon>
    </lineage>
</organism>
<accession>A0A0P6XNX0</accession>
<dbReference type="InterPro" id="IPR001789">
    <property type="entry name" value="Sig_transdc_resp-reg_receiver"/>
</dbReference>
<evidence type="ECO:0000256" key="2">
    <source>
        <dbReference type="ARBA" id="ARBA00023012"/>
    </source>
</evidence>
<dbReference type="SUPFAM" id="SSF52172">
    <property type="entry name" value="CheY-like"/>
    <property type="match status" value="1"/>
</dbReference>
<dbReference type="OrthoDB" id="141686at2"/>
<evidence type="ECO:0000256" key="5">
    <source>
        <dbReference type="ARBA" id="ARBA00023163"/>
    </source>
</evidence>
<protein>
    <recommendedName>
        <fullName evidence="7">Response regulatory domain-containing protein</fullName>
    </recommendedName>
</protein>
<dbReference type="Proteomes" id="UP000050417">
    <property type="component" value="Unassembled WGS sequence"/>
</dbReference>
<dbReference type="PANTHER" id="PTHR48111:SF1">
    <property type="entry name" value="TWO-COMPONENT RESPONSE REGULATOR ORR33"/>
    <property type="match status" value="1"/>
</dbReference>
<gene>
    <name evidence="8" type="ORF">ADN00_07425</name>
</gene>
<sequence>MARILVIDDEPIYHQMIDHALRPLGYEVYFALDGMQGLNAASALEPDVVITDVMMPGMSGYEVARQLRKNPRFTLTPILVLTSRSELGDKLSAFESGSDDYMSKPFDPEELVARMTVLLRRADLLRNVKDVEKVKIEQARLIGVHSLRGGVGCSSIAVNLAIAFWEIWQKPTLIVDSVMTAGSVALMLNAPMKRTWADLAQISPADLDIEALKSIIGAHKHGLHFITGPARPAEAEMVPNDTLRSAINILRTKYEYMVIDIPHDFSETSIHMLDAVDTILLVLAPEMASIRGAAVALDTYDKLGYKMDKIQLVLNHVAESTGLTARKIEDALNVKIRLEIPFASQDFIRAINIGKPLLYGGTNPDVSGLLEDAAFRLSKESHRKVAPTHPSVAWRQVQKRISQERERSEA</sequence>
<evidence type="ECO:0000256" key="6">
    <source>
        <dbReference type="PROSITE-ProRule" id="PRU00169"/>
    </source>
</evidence>
<dbReference type="Pfam" id="PF00072">
    <property type="entry name" value="Response_reg"/>
    <property type="match status" value="1"/>
</dbReference>
<dbReference type="Gene3D" id="3.40.50.300">
    <property type="entry name" value="P-loop containing nucleotide triphosphate hydrolases"/>
    <property type="match status" value="1"/>
</dbReference>
<keyword evidence="1 6" id="KW-0597">Phosphoprotein</keyword>
<dbReference type="STRING" id="1134406.ADN00_07425"/>
<evidence type="ECO:0000256" key="3">
    <source>
        <dbReference type="ARBA" id="ARBA00023015"/>
    </source>
</evidence>
<dbReference type="Pfam" id="PF06564">
    <property type="entry name" value="CBP_BcsQ"/>
    <property type="match status" value="1"/>
</dbReference>
<dbReference type="InterPro" id="IPR011006">
    <property type="entry name" value="CheY-like_superfamily"/>
</dbReference>
<proteinExistence type="predicted"/>
<keyword evidence="2" id="KW-0902">Two-component regulatory system</keyword>
<dbReference type="RefSeq" id="WP_075062349.1">
    <property type="nucleotide sequence ID" value="NZ_LGCL01000019.1"/>
</dbReference>
<dbReference type="GO" id="GO:0005829">
    <property type="term" value="C:cytosol"/>
    <property type="evidence" value="ECO:0007669"/>
    <property type="project" value="TreeGrafter"/>
</dbReference>
<feature type="domain" description="Response regulatory" evidence="7">
    <location>
        <begin position="3"/>
        <end position="119"/>
    </location>
</feature>
<dbReference type="GO" id="GO:0000976">
    <property type="term" value="F:transcription cis-regulatory region binding"/>
    <property type="evidence" value="ECO:0007669"/>
    <property type="project" value="TreeGrafter"/>
</dbReference>